<evidence type="ECO:0000256" key="3">
    <source>
        <dbReference type="ARBA" id="ARBA00005893"/>
    </source>
</evidence>
<feature type="binding site" evidence="11">
    <location>
        <position position="34"/>
    </location>
    <ligand>
        <name>substrate</name>
    </ligand>
</feature>
<dbReference type="AlphaFoldDB" id="A0A212TEX2"/>
<evidence type="ECO:0000256" key="8">
    <source>
        <dbReference type="ARBA" id="ARBA00022801"/>
    </source>
</evidence>
<dbReference type="OrthoDB" id="9805604at2"/>
<dbReference type="CDD" id="cd01630">
    <property type="entry name" value="HAD_KDO-like"/>
    <property type="match status" value="1"/>
</dbReference>
<evidence type="ECO:0000256" key="2">
    <source>
        <dbReference type="ARBA" id="ARBA00001946"/>
    </source>
</evidence>
<evidence type="ECO:0000256" key="1">
    <source>
        <dbReference type="ARBA" id="ARBA00000898"/>
    </source>
</evidence>
<dbReference type="EMBL" id="FYEX01000001">
    <property type="protein sequence ID" value="SNC64381.1"/>
    <property type="molecule type" value="Genomic_DNA"/>
</dbReference>
<dbReference type="SFLD" id="SFLDG01138">
    <property type="entry name" value="C1.6.2:_Deoxy-d-mannose-octulo"/>
    <property type="match status" value="1"/>
</dbReference>
<dbReference type="GO" id="GO:0019143">
    <property type="term" value="F:3-deoxy-manno-octulosonate-8-phosphatase activity"/>
    <property type="evidence" value="ECO:0007669"/>
    <property type="project" value="UniProtKB-EC"/>
</dbReference>
<protein>
    <recommendedName>
        <fullName evidence="6">3-deoxy-D-manno-octulosonate 8-phosphate phosphatase KdsC</fullName>
        <ecNumber evidence="5">3.1.3.45</ecNumber>
    </recommendedName>
    <alternativeName>
        <fullName evidence="10">KDO 8-P phosphatase</fullName>
    </alternativeName>
</protein>
<evidence type="ECO:0000256" key="7">
    <source>
        <dbReference type="ARBA" id="ARBA00022723"/>
    </source>
</evidence>
<evidence type="ECO:0000256" key="10">
    <source>
        <dbReference type="ARBA" id="ARBA00031051"/>
    </source>
</evidence>
<organism evidence="12 13">
    <name type="scientific">Polynucleobacter victoriensis</name>
    <dbReference type="NCBI Taxonomy" id="2049319"/>
    <lineage>
        <taxon>Bacteria</taxon>
        <taxon>Pseudomonadati</taxon>
        <taxon>Pseudomonadota</taxon>
        <taxon>Betaproteobacteria</taxon>
        <taxon>Burkholderiales</taxon>
        <taxon>Burkholderiaceae</taxon>
        <taxon>Polynucleobacter</taxon>
    </lineage>
</organism>
<dbReference type="SFLD" id="SFLDS00003">
    <property type="entry name" value="Haloacid_Dehalogenase"/>
    <property type="match status" value="1"/>
</dbReference>
<dbReference type="PANTHER" id="PTHR21485:SF3">
    <property type="entry name" value="N-ACYLNEURAMINATE CYTIDYLYLTRANSFERASE"/>
    <property type="match status" value="1"/>
</dbReference>
<dbReference type="Pfam" id="PF08282">
    <property type="entry name" value="Hydrolase_3"/>
    <property type="match status" value="1"/>
</dbReference>
<proteinExistence type="inferred from homology"/>
<dbReference type="EC" id="3.1.3.45" evidence="5"/>
<evidence type="ECO:0000256" key="11">
    <source>
        <dbReference type="PIRSR" id="PIRSR006118-2"/>
    </source>
</evidence>
<evidence type="ECO:0000256" key="4">
    <source>
        <dbReference type="ARBA" id="ARBA00011881"/>
    </source>
</evidence>
<dbReference type="FunFam" id="3.40.50.1000:FF:000029">
    <property type="entry name" value="3-deoxy-D-manno-octulosonate 8-phosphate phosphatase KdsC"/>
    <property type="match status" value="1"/>
</dbReference>
<keyword evidence="7 11" id="KW-0479">Metal-binding</keyword>
<dbReference type="Proteomes" id="UP000197215">
    <property type="component" value="Unassembled WGS sequence"/>
</dbReference>
<dbReference type="PIRSF" id="PIRSF006118">
    <property type="entry name" value="KDO8-P_Ptase"/>
    <property type="match status" value="1"/>
</dbReference>
<dbReference type="InterPro" id="IPR010023">
    <property type="entry name" value="KdsC_fam"/>
</dbReference>
<dbReference type="NCBIfam" id="TIGR01670">
    <property type="entry name" value="KdsC-phosphatas"/>
    <property type="match status" value="1"/>
</dbReference>
<comment type="subunit">
    <text evidence="4">Homotetramer.</text>
</comment>
<evidence type="ECO:0000313" key="12">
    <source>
        <dbReference type="EMBL" id="SNC64381.1"/>
    </source>
</evidence>
<keyword evidence="8" id="KW-0378">Hydrolase</keyword>
<comment type="similarity">
    <text evidence="3">Belongs to the KdsC family.</text>
</comment>
<comment type="cofactor">
    <cofactor evidence="2 11">
        <name>Mg(2+)</name>
        <dbReference type="ChEBI" id="CHEBI:18420"/>
    </cofactor>
</comment>
<sequence length="189" mass="20578">MTNAFNPMVTNPLTNHPQAIERAANIKLLVLDVDGVLTDGSLLVGSDGKEFLKTFDSLDGHGIKLLQSTGVTVAIITGRSSGMVEGRAKELGIKEVQMGVSNKYEALQLLLKKTGHQLSETAAMGDDWPDLSILPKVHLAVCPNQAHDEVKKRTHYITQKIGGHGAVRELCDLILKAQNNYERLLQESL</sequence>
<dbReference type="InterPro" id="IPR036412">
    <property type="entry name" value="HAD-like_sf"/>
</dbReference>
<evidence type="ECO:0000313" key="13">
    <source>
        <dbReference type="Proteomes" id="UP000197215"/>
    </source>
</evidence>
<dbReference type="SFLD" id="SFLDG01136">
    <property type="entry name" value="C1.6:_Phosphoserine_Phosphatas"/>
    <property type="match status" value="1"/>
</dbReference>
<keyword evidence="9 11" id="KW-0460">Magnesium</keyword>
<dbReference type="GO" id="GO:0046872">
    <property type="term" value="F:metal ion binding"/>
    <property type="evidence" value="ECO:0007669"/>
    <property type="project" value="UniProtKB-KW"/>
</dbReference>
<comment type="catalytic activity">
    <reaction evidence="1">
        <text>3-deoxy-alpha-D-manno-2-octulosonate-8-phosphate + H2O = 3-deoxy-alpha-D-manno-oct-2-ulosonate + phosphate</text>
        <dbReference type="Rhea" id="RHEA:11500"/>
        <dbReference type="ChEBI" id="CHEBI:15377"/>
        <dbReference type="ChEBI" id="CHEBI:43474"/>
        <dbReference type="ChEBI" id="CHEBI:85985"/>
        <dbReference type="ChEBI" id="CHEBI:85986"/>
        <dbReference type="EC" id="3.1.3.45"/>
    </reaction>
</comment>
<dbReference type="SUPFAM" id="SSF56784">
    <property type="entry name" value="HAD-like"/>
    <property type="match status" value="1"/>
</dbReference>
<evidence type="ECO:0000256" key="6">
    <source>
        <dbReference type="ARBA" id="ARBA00020092"/>
    </source>
</evidence>
<dbReference type="Gene3D" id="3.40.50.1000">
    <property type="entry name" value="HAD superfamily/HAD-like"/>
    <property type="match status" value="1"/>
</dbReference>
<name>A0A212TEX2_9BURK</name>
<dbReference type="InterPro" id="IPR023214">
    <property type="entry name" value="HAD_sf"/>
</dbReference>
<feature type="binding site" evidence="11">
    <location>
        <position position="126"/>
    </location>
    <ligand>
        <name>Mg(2+)</name>
        <dbReference type="ChEBI" id="CHEBI:18420"/>
    </ligand>
</feature>
<dbReference type="RefSeq" id="WP_088812924.1">
    <property type="nucleotide sequence ID" value="NZ_FYEX01000001.1"/>
</dbReference>
<feature type="binding site" evidence="11">
    <location>
        <position position="32"/>
    </location>
    <ligand>
        <name>Mg(2+)</name>
        <dbReference type="ChEBI" id="CHEBI:18420"/>
    </ligand>
</feature>
<accession>A0A212TEX2</accession>
<dbReference type="PANTHER" id="PTHR21485">
    <property type="entry name" value="HAD SUPERFAMILY MEMBERS CMAS AND KDSC"/>
    <property type="match status" value="1"/>
</dbReference>
<evidence type="ECO:0000256" key="5">
    <source>
        <dbReference type="ARBA" id="ARBA00013066"/>
    </source>
</evidence>
<reference evidence="12 13" key="1">
    <citation type="submission" date="2017-06" db="EMBL/GenBank/DDBJ databases">
        <authorList>
            <person name="Kim H.J."/>
            <person name="Triplett B.A."/>
        </authorList>
    </citation>
    <scope>NUCLEOTIDE SEQUENCE [LARGE SCALE GENOMIC DNA]</scope>
    <source>
        <strain evidence="12 13">MWH-VicM1</strain>
    </source>
</reference>
<dbReference type="GO" id="GO:0008781">
    <property type="term" value="F:N-acylneuraminate cytidylyltransferase activity"/>
    <property type="evidence" value="ECO:0007669"/>
    <property type="project" value="TreeGrafter"/>
</dbReference>
<dbReference type="InterPro" id="IPR050793">
    <property type="entry name" value="CMP-NeuNAc_synthase"/>
</dbReference>
<gene>
    <name evidence="12" type="ORF">SAMN06295916_1080</name>
</gene>
<keyword evidence="13" id="KW-1185">Reference proteome</keyword>
<evidence type="ECO:0000256" key="9">
    <source>
        <dbReference type="ARBA" id="ARBA00022842"/>
    </source>
</evidence>